<dbReference type="EMBL" id="JAKKPZ010000030">
    <property type="protein sequence ID" value="KAI1709493.1"/>
    <property type="molecule type" value="Genomic_DNA"/>
</dbReference>
<organism evidence="2 3">
    <name type="scientific">Ditylenchus destructor</name>
    <dbReference type="NCBI Taxonomy" id="166010"/>
    <lineage>
        <taxon>Eukaryota</taxon>
        <taxon>Metazoa</taxon>
        <taxon>Ecdysozoa</taxon>
        <taxon>Nematoda</taxon>
        <taxon>Chromadorea</taxon>
        <taxon>Rhabditida</taxon>
        <taxon>Tylenchina</taxon>
        <taxon>Tylenchomorpha</taxon>
        <taxon>Sphaerularioidea</taxon>
        <taxon>Anguinidae</taxon>
        <taxon>Anguininae</taxon>
        <taxon>Ditylenchus</taxon>
    </lineage>
</organism>
<evidence type="ECO:0000313" key="3">
    <source>
        <dbReference type="Proteomes" id="UP001201812"/>
    </source>
</evidence>
<keyword evidence="1" id="KW-0812">Transmembrane</keyword>
<dbReference type="AlphaFoldDB" id="A0AAD4R4Q6"/>
<gene>
    <name evidence="2" type="ORF">DdX_11280</name>
</gene>
<dbReference type="Proteomes" id="UP001201812">
    <property type="component" value="Unassembled WGS sequence"/>
</dbReference>
<evidence type="ECO:0000313" key="2">
    <source>
        <dbReference type="EMBL" id="KAI1709493.1"/>
    </source>
</evidence>
<keyword evidence="1" id="KW-1133">Transmembrane helix</keyword>
<feature type="transmembrane region" description="Helical" evidence="1">
    <location>
        <begin position="63"/>
        <end position="82"/>
    </location>
</feature>
<proteinExistence type="predicted"/>
<sequence length="353" mass="41017">MITMLRISRNERKCVHEEESSICCTEPKEDSGKTTRIALEEIVYLSLRDLDLQLQLHLQQLKLQFYFCFIGIVLTVIAFASVDRSECCALPFEKSACGPRNVSAHFVTNHSTLVGEVDEFEAAIDGWFLFVPFVFFGAMYNGVIGIALRSTTRPTQRHMAVLRNSSEEERENLQNSRIRKLKRRIPIFYLATLICILIEFGLYATFMAGQYYAGSCATYIFIQQTRVDKLRKRQTYLPKSFTNYTTFTDELQSTLDGHIKNLNTTMQYSELESRQLSWHYEYEAIKPALTHYVGLKKYHVNRKTMPRHISRVTPRAVTCVVSAICLFFNFVFLQHWAAQEGSVWRPSQFMEYF</sequence>
<feature type="transmembrane region" description="Helical" evidence="1">
    <location>
        <begin position="187"/>
        <end position="204"/>
    </location>
</feature>
<evidence type="ECO:0000256" key="1">
    <source>
        <dbReference type="SAM" id="Phobius"/>
    </source>
</evidence>
<feature type="transmembrane region" description="Helical" evidence="1">
    <location>
        <begin position="127"/>
        <end position="148"/>
    </location>
</feature>
<comment type="caution">
    <text evidence="2">The sequence shown here is derived from an EMBL/GenBank/DDBJ whole genome shotgun (WGS) entry which is preliminary data.</text>
</comment>
<name>A0AAD4R4Q6_9BILA</name>
<feature type="transmembrane region" description="Helical" evidence="1">
    <location>
        <begin position="312"/>
        <end position="337"/>
    </location>
</feature>
<keyword evidence="1" id="KW-0472">Membrane</keyword>
<feature type="transmembrane region" description="Helical" evidence="1">
    <location>
        <begin position="210"/>
        <end position="227"/>
    </location>
</feature>
<protein>
    <submittedName>
        <fullName evidence="2">Uncharacterized protein</fullName>
    </submittedName>
</protein>
<accession>A0AAD4R4Q6</accession>
<reference evidence="2" key="1">
    <citation type="submission" date="2022-01" db="EMBL/GenBank/DDBJ databases">
        <title>Genome Sequence Resource for Two Populations of Ditylenchus destructor, the Migratory Endoparasitic Phytonematode.</title>
        <authorList>
            <person name="Zhang H."/>
            <person name="Lin R."/>
            <person name="Xie B."/>
        </authorList>
    </citation>
    <scope>NUCLEOTIDE SEQUENCE</scope>
    <source>
        <strain evidence="2">BazhouSP</strain>
    </source>
</reference>
<keyword evidence="3" id="KW-1185">Reference proteome</keyword>